<comment type="similarity">
    <text evidence="1">Belongs to the AB hydrolase superfamily.</text>
</comment>
<dbReference type="InterPro" id="IPR050261">
    <property type="entry name" value="FrsA_esterase"/>
</dbReference>
<dbReference type="Proteomes" id="UP000315133">
    <property type="component" value="Unassembled WGS sequence"/>
</dbReference>
<protein>
    <recommendedName>
        <fullName evidence="6">Dienelactone hydrolase</fullName>
    </recommendedName>
</protein>
<dbReference type="Gene3D" id="3.40.50.1820">
    <property type="entry name" value="alpha/beta hydrolase"/>
    <property type="match status" value="1"/>
</dbReference>
<evidence type="ECO:0000313" key="5">
    <source>
        <dbReference type="Proteomes" id="UP000315133"/>
    </source>
</evidence>
<dbReference type="PANTHER" id="PTHR22946">
    <property type="entry name" value="DIENELACTONE HYDROLASE DOMAIN-CONTAINING PROTEIN-RELATED"/>
    <property type="match status" value="1"/>
</dbReference>
<gene>
    <name evidence="4" type="ORF">FB476_0947</name>
</gene>
<organism evidence="4 5">
    <name type="scientific">Ornithinimicrobium humiphilum</name>
    <dbReference type="NCBI Taxonomy" id="125288"/>
    <lineage>
        <taxon>Bacteria</taxon>
        <taxon>Bacillati</taxon>
        <taxon>Actinomycetota</taxon>
        <taxon>Actinomycetes</taxon>
        <taxon>Micrococcales</taxon>
        <taxon>Ornithinimicrobiaceae</taxon>
        <taxon>Ornithinimicrobium</taxon>
    </lineage>
</organism>
<evidence type="ECO:0000256" key="2">
    <source>
        <dbReference type="ARBA" id="ARBA00022801"/>
    </source>
</evidence>
<dbReference type="GO" id="GO:0052689">
    <property type="term" value="F:carboxylic ester hydrolase activity"/>
    <property type="evidence" value="ECO:0007669"/>
    <property type="project" value="UniProtKB-ARBA"/>
</dbReference>
<evidence type="ECO:0008006" key="6">
    <source>
        <dbReference type="Google" id="ProtNLM"/>
    </source>
</evidence>
<feature type="region of interest" description="Disordered" evidence="3">
    <location>
        <begin position="1"/>
        <end position="41"/>
    </location>
</feature>
<keyword evidence="2" id="KW-0378">Hydrolase</keyword>
<reference evidence="4 5" key="1">
    <citation type="submission" date="2019-06" db="EMBL/GenBank/DDBJ databases">
        <title>Sequencing the genomes of 1000 actinobacteria strains.</title>
        <authorList>
            <person name="Klenk H.-P."/>
        </authorList>
    </citation>
    <scope>NUCLEOTIDE SEQUENCE [LARGE SCALE GENOMIC DNA]</scope>
    <source>
        <strain evidence="4 5">DSM 12362</strain>
    </source>
</reference>
<sequence>MWSNHRSSGQPRVPTTRQAFHQRPRTNPNNSIVGIIGPSSDPHGTPCGQVMACCHQRHVSVFLPAGPHTAPGRVVDVGRNRIGMNEPVGHMEAVPTSEPVGDVAEIRFTAVRGGHQVPAVAWLPATPAGSRVVLLGHGGSGHKGIHRHRVLAHQLASEGVACLAIDGPYHGDRAVPGDGLLDYQRRVVDEGPEAVHARMRQDWLHALDHASHRWGLDAESVGYFGVSMGARYGIVVSAALGPRLKTAVLGKFGLVTHDSMMLAVSANDVVRQCAAQINAPLLHHVQWNDEIFPLQGQLELFDLFGSPEKILRGRPGPHHQTRADDLLAWSQHLAQYLRHTSR</sequence>
<dbReference type="InterPro" id="IPR029058">
    <property type="entry name" value="AB_hydrolase_fold"/>
</dbReference>
<name>A0A543KLX0_9MICO</name>
<keyword evidence="5" id="KW-1185">Reference proteome</keyword>
<accession>A0A543KLX0</accession>
<feature type="compositionally biased region" description="Polar residues" evidence="3">
    <location>
        <begin position="1"/>
        <end position="32"/>
    </location>
</feature>
<proteinExistence type="inferred from homology"/>
<comment type="caution">
    <text evidence="4">The sequence shown here is derived from an EMBL/GenBank/DDBJ whole genome shotgun (WGS) entry which is preliminary data.</text>
</comment>
<dbReference type="PANTHER" id="PTHR22946:SF9">
    <property type="entry name" value="POLYKETIDE TRANSFERASE AF380"/>
    <property type="match status" value="1"/>
</dbReference>
<dbReference type="SUPFAM" id="SSF53474">
    <property type="entry name" value="alpha/beta-Hydrolases"/>
    <property type="match status" value="1"/>
</dbReference>
<evidence type="ECO:0000256" key="1">
    <source>
        <dbReference type="ARBA" id="ARBA00008645"/>
    </source>
</evidence>
<evidence type="ECO:0000313" key="4">
    <source>
        <dbReference type="EMBL" id="TQM96087.1"/>
    </source>
</evidence>
<dbReference type="EMBL" id="VFPU01000001">
    <property type="protein sequence ID" value="TQM96087.1"/>
    <property type="molecule type" value="Genomic_DNA"/>
</dbReference>
<dbReference type="AlphaFoldDB" id="A0A543KLX0"/>
<evidence type="ECO:0000256" key="3">
    <source>
        <dbReference type="SAM" id="MobiDB-lite"/>
    </source>
</evidence>